<organism evidence="1 2">
    <name type="scientific">Avena sativa</name>
    <name type="common">Oat</name>
    <dbReference type="NCBI Taxonomy" id="4498"/>
    <lineage>
        <taxon>Eukaryota</taxon>
        <taxon>Viridiplantae</taxon>
        <taxon>Streptophyta</taxon>
        <taxon>Embryophyta</taxon>
        <taxon>Tracheophyta</taxon>
        <taxon>Spermatophyta</taxon>
        <taxon>Magnoliopsida</taxon>
        <taxon>Liliopsida</taxon>
        <taxon>Poales</taxon>
        <taxon>Poaceae</taxon>
        <taxon>BOP clade</taxon>
        <taxon>Pooideae</taxon>
        <taxon>Poodae</taxon>
        <taxon>Poeae</taxon>
        <taxon>Poeae Chloroplast Group 1 (Aveneae type)</taxon>
        <taxon>Aveninae</taxon>
        <taxon>Avena</taxon>
    </lineage>
</organism>
<sequence>MTARHLIEPSPPRHYPRCAPAYVASQAPSPPAVHLPPNHAFAAPCTQTPLVSVGGERERDARGQGKRTQGRRGRGDASSRRRMFDRKDEEQQQVGDKTWAELSENEDPDTKDSTLVFVGDRKKNDDEAATVLGLTERTSAPTEHRDLEKQPAAEASGYYSATRLDIESWPDFPSLITTLDRNDNITSTYLDTSSAPSLQKVTGITSVQLNGEPEVFGSEHEEKSNSFLDCDWGNIGEFDDFDRLFSNSEALFGNEMAVNGNDFLSTSSPFVDSTVQSIPSLRVSSTKQASSDSGSSSVLINDTPSGIAKEENKGEVQKMQIKSWRKPEERSKSKTSNTTGGFSQGQHPSDRLHSLSRAPAQHVQTLQYTLLHDSKYMEQFQHVNQHTFPGYGYPAYPFPTIQLVSNIQAEGHQIIPMAACCGTSVDSLKQSSSTEKLQDIPSRLPMMTPQEKIEKLRRCQQRQALIAIQQQQQQFGQEGSGSSIFVGQAYTPIKNNPDSSSTIIEENAPQQTSANHEEILRKSEIPDDSFIKEKIYHELKEALRKLDTSTRLCIRDSLLRLAHSSSERQLSGDRTSSNKSKRHEDEVSEKGTSNSRNRHLLKEAETDTNPIDRIVAHLLFHGPCSKVVTSAKEETLSLTPMSVKAGEYMLQSACATTRSVCTINKYDGLSTAILCRSKDA</sequence>
<evidence type="ECO:0000313" key="2">
    <source>
        <dbReference type="Proteomes" id="UP001732700"/>
    </source>
</evidence>
<reference evidence="1" key="1">
    <citation type="submission" date="2021-05" db="EMBL/GenBank/DDBJ databases">
        <authorList>
            <person name="Scholz U."/>
            <person name="Mascher M."/>
            <person name="Fiebig A."/>
        </authorList>
    </citation>
    <scope>NUCLEOTIDE SEQUENCE [LARGE SCALE GENOMIC DNA]</scope>
</reference>
<keyword evidence="2" id="KW-1185">Reference proteome</keyword>
<dbReference type="Proteomes" id="UP001732700">
    <property type="component" value="Chromosome 3A"/>
</dbReference>
<protein>
    <submittedName>
        <fullName evidence="1">Uncharacterized protein</fullName>
    </submittedName>
</protein>
<name>A0ACD5VGL7_AVESA</name>
<evidence type="ECO:0000313" key="1">
    <source>
        <dbReference type="EnsemblPlants" id="AVESA.00010b.r2.3AG0429230.3.CDS"/>
    </source>
</evidence>
<accession>A0ACD5VGL7</accession>
<reference evidence="1" key="2">
    <citation type="submission" date="2025-09" db="UniProtKB">
        <authorList>
            <consortium name="EnsemblPlants"/>
        </authorList>
    </citation>
    <scope>IDENTIFICATION</scope>
</reference>
<dbReference type="EnsemblPlants" id="AVESA.00010b.r2.3AG0429230.3">
    <property type="protein sequence ID" value="AVESA.00010b.r2.3AG0429230.3.CDS"/>
    <property type="gene ID" value="AVESA.00010b.r2.3AG0429230"/>
</dbReference>
<proteinExistence type="predicted"/>